<evidence type="ECO:0000256" key="6">
    <source>
        <dbReference type="SAM" id="MobiDB-lite"/>
    </source>
</evidence>
<keyword evidence="9" id="KW-1185">Reference proteome</keyword>
<comment type="similarity">
    <text evidence="5">Belongs to the HPF/YfiA ribosome-associated protein family. Long HPF subfamily.</text>
</comment>
<dbReference type="InterPro" id="IPR038416">
    <property type="entry name" value="Ribosom_S30AE_C_sf"/>
</dbReference>
<dbReference type="SUPFAM" id="SSF69754">
    <property type="entry name" value="Ribosome binding protein Y (YfiA homologue)"/>
    <property type="match status" value="1"/>
</dbReference>
<dbReference type="RefSeq" id="WP_146296024.1">
    <property type="nucleotide sequence ID" value="NZ_CP042326.1"/>
</dbReference>
<feature type="domain" description="Sigma 54 modulation/S30EA ribosomal protein C-terminal" evidence="7">
    <location>
        <begin position="131"/>
        <end position="185"/>
    </location>
</feature>
<comment type="subcellular location">
    <subcellularLocation>
        <location evidence="5">Cytoplasm</location>
    </subcellularLocation>
</comment>
<accession>A0A5B8NP34</accession>
<dbReference type="InterPro" id="IPR050574">
    <property type="entry name" value="HPF/YfiA_ribosome-assoc"/>
</dbReference>
<evidence type="ECO:0000259" key="7">
    <source>
        <dbReference type="Pfam" id="PF16321"/>
    </source>
</evidence>
<dbReference type="HAMAP" id="MF_00839">
    <property type="entry name" value="HPF"/>
    <property type="match status" value="1"/>
</dbReference>
<dbReference type="InterPro" id="IPR036567">
    <property type="entry name" value="RHF-like"/>
</dbReference>
<feature type="region of interest" description="Disordered" evidence="6">
    <location>
        <begin position="186"/>
        <end position="228"/>
    </location>
</feature>
<comment type="function">
    <text evidence="5">Required for dimerization of active 70S ribosomes into 100S ribosomes in stationary phase; 100S ribosomes are translationally inactive and sometimes present during exponential growth.</text>
</comment>
<protein>
    <recommendedName>
        <fullName evidence="4 5">Ribosome hibernation promoting factor</fullName>
        <shortName evidence="5">HPF</shortName>
    </recommendedName>
</protein>
<dbReference type="InterPro" id="IPR003489">
    <property type="entry name" value="RHF/RaiA"/>
</dbReference>
<comment type="subunit">
    <text evidence="3">Associates exclusively with 100S ribosomes, which are dimers of 70S ribosomes.</text>
</comment>
<dbReference type="KEGG" id="enn:FRE64_10490"/>
<evidence type="ECO:0000256" key="1">
    <source>
        <dbReference type="ARBA" id="ARBA00022845"/>
    </source>
</evidence>
<feature type="region of interest" description="Disordered" evidence="6">
    <location>
        <begin position="98"/>
        <end position="117"/>
    </location>
</feature>
<dbReference type="Pfam" id="PF16321">
    <property type="entry name" value="Ribosom_S30AE_C"/>
    <property type="match status" value="1"/>
</dbReference>
<dbReference type="Gene3D" id="3.30.160.100">
    <property type="entry name" value="Ribosome hibernation promotion factor-like"/>
    <property type="match status" value="1"/>
</dbReference>
<dbReference type="FunFam" id="3.30.160.100:FF:000001">
    <property type="entry name" value="Ribosome hibernation promoting factor"/>
    <property type="match status" value="1"/>
</dbReference>
<dbReference type="OrthoDB" id="9794975at2"/>
<dbReference type="Pfam" id="PF02482">
    <property type="entry name" value="Ribosomal_S30AE"/>
    <property type="match status" value="1"/>
</dbReference>
<organism evidence="8 9">
    <name type="scientific">Euhalothece natronophila Z-M001</name>
    <dbReference type="NCBI Taxonomy" id="522448"/>
    <lineage>
        <taxon>Bacteria</taxon>
        <taxon>Bacillati</taxon>
        <taxon>Cyanobacteriota</taxon>
        <taxon>Cyanophyceae</taxon>
        <taxon>Oscillatoriophycideae</taxon>
        <taxon>Chroococcales</taxon>
        <taxon>Halothecacae</taxon>
        <taxon>Halothece cluster</taxon>
        <taxon>Euhalothece</taxon>
    </lineage>
</organism>
<evidence type="ECO:0000313" key="9">
    <source>
        <dbReference type="Proteomes" id="UP000318453"/>
    </source>
</evidence>
<sequence>MKLLIQGNNIEVTEAIHNYVEEKLENAVKHFQQLTSKVDVHLSVAHNSRVSDRAKAEVTVYASGKVIRAQEHSGDLYASIDLVADKIARQLRKYKEKHLDKKTQESPKTAEMVTPEPVEEDLLRDRAPELPEDVVRVKYFAMPPMGVEEAKDQLQLVDHDFYVFRNENTGEINVIYERNHGGYGVIQPRNSNGHTHGTLHEKAQGSNGKNASLSEEEELRESPPAAEV</sequence>
<keyword evidence="5" id="KW-0963">Cytoplasm</keyword>
<dbReference type="EMBL" id="CP042326">
    <property type="protein sequence ID" value="QDZ40341.1"/>
    <property type="molecule type" value="Genomic_DNA"/>
</dbReference>
<dbReference type="GO" id="GO:0045900">
    <property type="term" value="P:negative regulation of translational elongation"/>
    <property type="evidence" value="ECO:0007669"/>
    <property type="project" value="TreeGrafter"/>
</dbReference>
<dbReference type="PANTHER" id="PTHR33231:SF1">
    <property type="entry name" value="30S RIBOSOMAL PROTEIN"/>
    <property type="match status" value="1"/>
</dbReference>
<dbReference type="Proteomes" id="UP000318453">
    <property type="component" value="Chromosome"/>
</dbReference>
<comment type="similarity">
    <text evidence="2">Belongs to the HPF/YfiA ribosome-associated protein family. Short HPF subfamily.</text>
</comment>
<dbReference type="CDD" id="cd00552">
    <property type="entry name" value="RaiA"/>
    <property type="match status" value="1"/>
</dbReference>
<reference evidence="8" key="1">
    <citation type="submission" date="2019-08" db="EMBL/GenBank/DDBJ databases">
        <title>Carotenoids and Carotenoid Binding Proteins in the Halophilic Cyanobacterium Euhalothece sp. ZM00.</title>
        <authorList>
            <person name="Cho S.M."/>
            <person name="Song J.Y."/>
            <person name="Park Y.-I."/>
        </authorList>
    </citation>
    <scope>NUCLEOTIDE SEQUENCE [LARGE SCALE GENOMIC DNA]</scope>
    <source>
        <strain evidence="8">Z-M001</strain>
    </source>
</reference>
<dbReference type="GO" id="GO:0043024">
    <property type="term" value="F:ribosomal small subunit binding"/>
    <property type="evidence" value="ECO:0007669"/>
    <property type="project" value="TreeGrafter"/>
</dbReference>
<name>A0A5B8NP34_9CHRO</name>
<evidence type="ECO:0000256" key="3">
    <source>
        <dbReference type="ARBA" id="ARBA00038695"/>
    </source>
</evidence>
<dbReference type="InterPro" id="IPR032528">
    <property type="entry name" value="Ribosom_S30AE_C"/>
</dbReference>
<proteinExistence type="inferred from homology"/>
<evidence type="ECO:0000313" key="8">
    <source>
        <dbReference type="EMBL" id="QDZ40341.1"/>
    </source>
</evidence>
<dbReference type="PANTHER" id="PTHR33231">
    <property type="entry name" value="30S RIBOSOMAL PROTEIN"/>
    <property type="match status" value="1"/>
</dbReference>
<dbReference type="GO" id="GO:0022627">
    <property type="term" value="C:cytosolic small ribosomal subunit"/>
    <property type="evidence" value="ECO:0007669"/>
    <property type="project" value="TreeGrafter"/>
</dbReference>
<dbReference type="AlphaFoldDB" id="A0A5B8NP34"/>
<comment type="subunit">
    <text evidence="5">Interacts with 100S ribosomes.</text>
</comment>
<dbReference type="NCBIfam" id="TIGR00741">
    <property type="entry name" value="yfiA"/>
    <property type="match status" value="1"/>
</dbReference>
<evidence type="ECO:0000256" key="4">
    <source>
        <dbReference type="ARBA" id="ARBA00041148"/>
    </source>
</evidence>
<dbReference type="Gene3D" id="3.30.505.50">
    <property type="entry name" value="Sigma 54 modulation/S30EA ribosomal protein, C-terminal domain"/>
    <property type="match status" value="1"/>
</dbReference>
<evidence type="ECO:0000256" key="2">
    <source>
        <dbReference type="ARBA" id="ARBA00038434"/>
    </source>
</evidence>
<evidence type="ECO:0000256" key="5">
    <source>
        <dbReference type="HAMAP-Rule" id="MF_00839"/>
    </source>
</evidence>
<dbReference type="FunFam" id="3.30.505.50:FF:000003">
    <property type="entry name" value="ribosome-binding factor PSRP1, chloroplastic"/>
    <property type="match status" value="1"/>
</dbReference>
<gene>
    <name evidence="8" type="primary">raiA</name>
    <name evidence="5" type="synonym">hpf</name>
    <name evidence="8" type="ORF">FRE64_10490</name>
</gene>
<dbReference type="InterPro" id="IPR034694">
    <property type="entry name" value="HPF_long/plastid"/>
</dbReference>
<keyword evidence="1 5" id="KW-0810">Translation regulation</keyword>